<dbReference type="KEGG" id="vg:41701430"/>
<name>A0A2H4T2Y0_9VIRU</name>
<proteinExistence type="predicted"/>
<reference evidence="1" key="1">
    <citation type="journal article" date="2021" name="Virus">
        <title>The discovery, distribution and diversity of DNA viruses associated with Drosophila melanogaster in Europe.</title>
        <authorList>
            <person name="Wallace M.A."/>
            <person name="Coffman K.A."/>
            <person name="Gilbert C."/>
            <person name="Ravindran S."/>
            <person name="Albery G.F."/>
            <person name="Abbott J."/>
            <person name="Argyridou E."/>
            <person name="Bellosta P."/>
            <person name="Betancourt A.J."/>
            <person name="Colinet H."/>
            <person name="Eric K."/>
            <person name="Glaser-Schmitt A."/>
            <person name="Grath S."/>
            <person name="Jelic M."/>
            <person name="Kankare M."/>
            <person name="Kozeretska I."/>
            <person name="Loeschcke V."/>
            <person name="Montchamp-Moreau C."/>
            <person name="Ometto L."/>
            <person name="Onder B.S."/>
            <person name="Orengo D.J."/>
            <person name="Parsch J."/>
            <person name="Pascual M."/>
            <person name="Patenkovic A."/>
            <person name="Puerma E."/>
            <person name="Ritchie M.G."/>
            <person name="Rota-Stabelli O."/>
            <person name="Schou M.F."/>
            <person name="Serga S.V."/>
            <person name="Stamenkovic-Radak M."/>
            <person name="Tanaskovic M."/>
            <person name="Veselinovic M.S."/>
            <person name="Vieira J."/>
            <person name="Vieira C.P."/>
            <person name="Kapun M."/>
            <person name="Flatt T."/>
            <person name="Gonzalez J."/>
            <person name="Staubach F."/>
            <person name="Obbard D.J."/>
        </authorList>
    </citation>
    <scope>NUCLEOTIDE SEQUENCE</scope>
    <source>
        <strain evidence="1">DrosEU28 Tomelloso 2015</strain>
    </source>
</reference>
<evidence type="ECO:0000313" key="2">
    <source>
        <dbReference type="Proteomes" id="UP000289333"/>
    </source>
</evidence>
<dbReference type="EMBL" id="KY457233">
    <property type="protein sequence ID" value="ATY70239.1"/>
    <property type="molecule type" value="Genomic_DNA"/>
</dbReference>
<dbReference type="RefSeq" id="YP_009553432.1">
    <property type="nucleotide sequence ID" value="NC_040789.1"/>
</dbReference>
<accession>A0A2H4T2Y0</accession>
<dbReference type="OrthoDB" id="19338at10239"/>
<dbReference type="GeneID" id="41701430"/>
<protein>
    <submittedName>
        <fullName evidence="1">GrBNV gp60-like protein</fullName>
    </submittedName>
</protein>
<organism evidence="1">
    <name type="scientific">Tomelloso virus</name>
    <dbReference type="NCBI Taxonomy" id="2053981"/>
    <lineage>
        <taxon>Viruses</taxon>
        <taxon>Viruses incertae sedis</taxon>
        <taxon>Naldaviricetes</taxon>
        <taxon>Lefavirales</taxon>
        <taxon>Nudiviridae</taxon>
        <taxon>Alphanudivirus</taxon>
        <taxon>Alphanudivirus alterdromelanogasteris</taxon>
    </lineage>
</organism>
<sequence>MSISTQSYESIFKLAQAFYDPNMPLYFINEHIDMTCDVILLLLQCKTIKLVKTNMILQEPIVENNNIVYISVPLVAQLVNDCVELPKNNVEFLKDEHFDIFKELNYGVKTDDSKNQSSNCSIFAADEDFKPNERIRFIQTLRIILMCGHFYQHYNEKIPYHVHNKSMNHLEHAVQKHCVADAVGEKKIDYSLVSNM</sequence>
<evidence type="ECO:0000313" key="1">
    <source>
        <dbReference type="EMBL" id="ATY70239.1"/>
    </source>
</evidence>
<keyword evidence="2" id="KW-1185">Reference proteome</keyword>
<dbReference type="Proteomes" id="UP000289333">
    <property type="component" value="Segment"/>
</dbReference>